<dbReference type="PANTHER" id="PTHR45528">
    <property type="entry name" value="SENSOR HISTIDINE KINASE CPXA"/>
    <property type="match status" value="1"/>
</dbReference>
<dbReference type="SUPFAM" id="SSF47384">
    <property type="entry name" value="Homodimeric domain of signal transducing histidine kinase"/>
    <property type="match status" value="1"/>
</dbReference>
<accession>A0A0W1AY75</accession>
<dbReference type="CDD" id="cd00082">
    <property type="entry name" value="HisKA"/>
    <property type="match status" value="1"/>
</dbReference>
<dbReference type="SMART" id="SM00387">
    <property type="entry name" value="HATPase_c"/>
    <property type="match status" value="1"/>
</dbReference>
<feature type="domain" description="HAMP" evidence="18">
    <location>
        <begin position="181"/>
        <end position="233"/>
    </location>
</feature>
<dbReference type="GO" id="GO:0000155">
    <property type="term" value="F:phosphorelay sensor kinase activity"/>
    <property type="evidence" value="ECO:0007669"/>
    <property type="project" value="InterPro"/>
</dbReference>
<keyword evidence="9 19" id="KW-0418">Kinase</keyword>
<keyword evidence="4" id="KW-1003">Cell membrane</keyword>
<keyword evidence="13 16" id="KW-0472">Membrane</keyword>
<evidence type="ECO:0000256" key="14">
    <source>
        <dbReference type="SAM" id="Coils"/>
    </source>
</evidence>
<keyword evidence="10" id="KW-0067">ATP-binding</keyword>
<dbReference type="RefSeq" id="WP_060624107.1">
    <property type="nucleotide sequence ID" value="NZ_LCZJ02000023.1"/>
</dbReference>
<keyword evidence="14" id="KW-0175">Coiled coil</keyword>
<organism evidence="19 20">
    <name type="scientific">Paenibacillus etheri</name>
    <dbReference type="NCBI Taxonomy" id="1306852"/>
    <lineage>
        <taxon>Bacteria</taxon>
        <taxon>Bacillati</taxon>
        <taxon>Bacillota</taxon>
        <taxon>Bacilli</taxon>
        <taxon>Bacillales</taxon>
        <taxon>Paenibacillaceae</taxon>
        <taxon>Paenibacillus</taxon>
    </lineage>
</organism>
<comment type="catalytic activity">
    <reaction evidence="1">
        <text>ATP + protein L-histidine = ADP + protein N-phospho-L-histidine.</text>
        <dbReference type="EC" id="2.7.13.3"/>
    </reaction>
</comment>
<evidence type="ECO:0000256" key="8">
    <source>
        <dbReference type="ARBA" id="ARBA00022741"/>
    </source>
</evidence>
<dbReference type="SMART" id="SM00388">
    <property type="entry name" value="HisKA"/>
    <property type="match status" value="1"/>
</dbReference>
<comment type="subcellular location">
    <subcellularLocation>
        <location evidence="2">Cell membrane</location>
        <topology evidence="2">Multi-pass membrane protein</topology>
    </subcellularLocation>
</comment>
<evidence type="ECO:0000256" key="12">
    <source>
        <dbReference type="ARBA" id="ARBA00023012"/>
    </source>
</evidence>
<dbReference type="PROSITE" id="PS50885">
    <property type="entry name" value="HAMP"/>
    <property type="match status" value="1"/>
</dbReference>
<evidence type="ECO:0000256" key="5">
    <source>
        <dbReference type="ARBA" id="ARBA00022553"/>
    </source>
</evidence>
<dbReference type="Gene3D" id="3.30.565.10">
    <property type="entry name" value="Histidine kinase-like ATPase, C-terminal domain"/>
    <property type="match status" value="1"/>
</dbReference>
<dbReference type="PRINTS" id="PR00344">
    <property type="entry name" value="BCTRLSENSOR"/>
</dbReference>
<feature type="domain" description="Histidine kinase" evidence="17">
    <location>
        <begin position="248"/>
        <end position="461"/>
    </location>
</feature>
<dbReference type="InterPro" id="IPR003594">
    <property type="entry name" value="HATPase_dom"/>
</dbReference>
<dbReference type="PROSITE" id="PS50109">
    <property type="entry name" value="HIS_KIN"/>
    <property type="match status" value="1"/>
</dbReference>
<evidence type="ECO:0000313" key="20">
    <source>
        <dbReference type="Proteomes" id="UP000054709"/>
    </source>
</evidence>
<feature type="region of interest" description="Disordered" evidence="15">
    <location>
        <begin position="104"/>
        <end position="126"/>
    </location>
</feature>
<dbReference type="InterPro" id="IPR036890">
    <property type="entry name" value="HATPase_C_sf"/>
</dbReference>
<sequence length="467" mass="53000">MRFWHKILLSVLALFIAALDVSVIMVMKKSWQLNMDSEMQRASSEQLLIANNIYENLNSIQARGTALTPILLASVSESYGDYYHKQGIYLQLWENERMIYPPQKGQFGKSDFGKDGQPESSDERSIQLSTQLPAPYQHLLLVYQRDISELFNKQQELNRFFVMINWIVGPILLLLLYLLIRHLSKPLKLLSETSKTIAEGDYTKRVQLRSKDEFGELALNFNRMAEAVEQRVTELSDMAEEKQRMVDNLAHELRTPLTSIQGFAEFITTANIGQEEQQTAGGYILSETLRLKNLAFKLLDLSVLRHQPLAFQQVDISELFQAIQQTERPKFTDAGISFHVHHTIPNVWGDPDLLASLLVNLVENAIHASKQGSEIYMLAYDLDGEAVLEIRDTGTGITTEMAKRVFEPFYRGDQARSREYGGAGLGLSLCRQIAEAHKARLSLNSVLGEGTSIRLFLQLYNNCPPTL</sequence>
<dbReference type="InterPro" id="IPR005467">
    <property type="entry name" value="His_kinase_dom"/>
</dbReference>
<dbReference type="GO" id="GO:0005886">
    <property type="term" value="C:plasma membrane"/>
    <property type="evidence" value="ECO:0007669"/>
    <property type="project" value="UniProtKB-SubCell"/>
</dbReference>
<dbReference type="FunFam" id="3.30.565.10:FF:000006">
    <property type="entry name" value="Sensor histidine kinase WalK"/>
    <property type="match status" value="1"/>
</dbReference>
<dbReference type="AlphaFoldDB" id="A0A0W1AY75"/>
<feature type="transmembrane region" description="Helical" evidence="16">
    <location>
        <begin position="7"/>
        <end position="27"/>
    </location>
</feature>
<proteinExistence type="predicted"/>
<dbReference type="Gene3D" id="6.10.340.10">
    <property type="match status" value="1"/>
</dbReference>
<feature type="transmembrane region" description="Helical" evidence="16">
    <location>
        <begin position="160"/>
        <end position="180"/>
    </location>
</feature>
<gene>
    <name evidence="19" type="ORF">UQ64_17270</name>
</gene>
<dbReference type="EC" id="2.7.13.3" evidence="3"/>
<dbReference type="CDD" id="cd06225">
    <property type="entry name" value="HAMP"/>
    <property type="match status" value="1"/>
</dbReference>
<keyword evidence="8" id="KW-0547">Nucleotide-binding</keyword>
<evidence type="ECO:0000313" key="19">
    <source>
        <dbReference type="EMBL" id="KTD86208.1"/>
    </source>
</evidence>
<dbReference type="Pfam" id="PF00672">
    <property type="entry name" value="HAMP"/>
    <property type="match status" value="1"/>
</dbReference>
<dbReference type="InterPro" id="IPR003660">
    <property type="entry name" value="HAMP_dom"/>
</dbReference>
<keyword evidence="6" id="KW-0808">Transferase</keyword>
<keyword evidence="11 16" id="KW-1133">Transmembrane helix</keyword>
<name>A0A0W1AY75_9BACL</name>
<dbReference type="Proteomes" id="UP000054709">
    <property type="component" value="Unassembled WGS sequence"/>
</dbReference>
<evidence type="ECO:0000256" key="11">
    <source>
        <dbReference type="ARBA" id="ARBA00022989"/>
    </source>
</evidence>
<dbReference type="InterPro" id="IPR050398">
    <property type="entry name" value="HssS/ArlS-like"/>
</dbReference>
<evidence type="ECO:0000256" key="3">
    <source>
        <dbReference type="ARBA" id="ARBA00012438"/>
    </source>
</evidence>
<dbReference type="InterPro" id="IPR036097">
    <property type="entry name" value="HisK_dim/P_sf"/>
</dbReference>
<evidence type="ECO:0000256" key="6">
    <source>
        <dbReference type="ARBA" id="ARBA00022679"/>
    </source>
</evidence>
<evidence type="ECO:0000256" key="4">
    <source>
        <dbReference type="ARBA" id="ARBA00022475"/>
    </source>
</evidence>
<evidence type="ECO:0000256" key="10">
    <source>
        <dbReference type="ARBA" id="ARBA00022840"/>
    </source>
</evidence>
<evidence type="ECO:0000256" key="2">
    <source>
        <dbReference type="ARBA" id="ARBA00004651"/>
    </source>
</evidence>
<keyword evidence="20" id="KW-1185">Reference proteome</keyword>
<dbReference type="InterPro" id="IPR003661">
    <property type="entry name" value="HisK_dim/P_dom"/>
</dbReference>
<evidence type="ECO:0000256" key="7">
    <source>
        <dbReference type="ARBA" id="ARBA00022692"/>
    </source>
</evidence>
<comment type="caution">
    <text evidence="19">The sequence shown here is derived from an EMBL/GenBank/DDBJ whole genome shotgun (WGS) entry which is preliminary data.</text>
</comment>
<feature type="compositionally biased region" description="Basic and acidic residues" evidence="15">
    <location>
        <begin position="111"/>
        <end position="125"/>
    </location>
</feature>
<dbReference type="SUPFAM" id="SSF55874">
    <property type="entry name" value="ATPase domain of HSP90 chaperone/DNA topoisomerase II/histidine kinase"/>
    <property type="match status" value="1"/>
</dbReference>
<dbReference type="EMBL" id="LCZJ02000023">
    <property type="protein sequence ID" value="KTD86208.1"/>
    <property type="molecule type" value="Genomic_DNA"/>
</dbReference>
<keyword evidence="7 16" id="KW-0812">Transmembrane</keyword>
<keyword evidence="12" id="KW-0902">Two-component regulatory system</keyword>
<dbReference type="SUPFAM" id="SSF158472">
    <property type="entry name" value="HAMP domain-like"/>
    <property type="match status" value="1"/>
</dbReference>
<feature type="coiled-coil region" evidence="14">
    <location>
        <begin position="225"/>
        <end position="252"/>
    </location>
</feature>
<dbReference type="OrthoDB" id="9786919at2"/>
<dbReference type="Gene3D" id="1.10.287.130">
    <property type="match status" value="1"/>
</dbReference>
<evidence type="ECO:0000256" key="13">
    <source>
        <dbReference type="ARBA" id="ARBA00023136"/>
    </source>
</evidence>
<evidence type="ECO:0000259" key="18">
    <source>
        <dbReference type="PROSITE" id="PS50885"/>
    </source>
</evidence>
<dbReference type="PANTHER" id="PTHR45528:SF1">
    <property type="entry name" value="SENSOR HISTIDINE KINASE CPXA"/>
    <property type="match status" value="1"/>
</dbReference>
<dbReference type="GO" id="GO:0005524">
    <property type="term" value="F:ATP binding"/>
    <property type="evidence" value="ECO:0007669"/>
    <property type="project" value="UniProtKB-KW"/>
</dbReference>
<reference evidence="19 20" key="1">
    <citation type="journal article" date="2015" name="Int. Biodeterior. Biodegradation">
        <title>Physiological and genetic screening methods for the isolation of methyl tert-butyl ether-degrading bacteria for bioremediation purposes.</title>
        <authorList>
            <person name="Guisado I.M."/>
            <person name="Purswani J."/>
            <person name="Gonzalez Lopez J."/>
            <person name="Pozo C."/>
        </authorList>
    </citation>
    <scope>NUCLEOTIDE SEQUENCE [LARGE SCALE GENOMIC DNA]</scope>
    <source>
        <strain evidence="19 20">SH7</strain>
    </source>
</reference>
<keyword evidence="5" id="KW-0597">Phosphoprotein</keyword>
<evidence type="ECO:0000256" key="16">
    <source>
        <dbReference type="SAM" id="Phobius"/>
    </source>
</evidence>
<evidence type="ECO:0000256" key="15">
    <source>
        <dbReference type="SAM" id="MobiDB-lite"/>
    </source>
</evidence>
<dbReference type="SMART" id="SM00304">
    <property type="entry name" value="HAMP"/>
    <property type="match status" value="1"/>
</dbReference>
<dbReference type="Pfam" id="PF00512">
    <property type="entry name" value="HisKA"/>
    <property type="match status" value="1"/>
</dbReference>
<protein>
    <recommendedName>
        <fullName evidence="3">histidine kinase</fullName>
        <ecNumber evidence="3">2.7.13.3</ecNumber>
    </recommendedName>
</protein>
<evidence type="ECO:0000259" key="17">
    <source>
        <dbReference type="PROSITE" id="PS50109"/>
    </source>
</evidence>
<dbReference type="InterPro" id="IPR004358">
    <property type="entry name" value="Sig_transdc_His_kin-like_C"/>
</dbReference>
<evidence type="ECO:0000256" key="1">
    <source>
        <dbReference type="ARBA" id="ARBA00000085"/>
    </source>
</evidence>
<evidence type="ECO:0000256" key="9">
    <source>
        <dbReference type="ARBA" id="ARBA00022777"/>
    </source>
</evidence>
<dbReference type="Pfam" id="PF02518">
    <property type="entry name" value="HATPase_c"/>
    <property type="match status" value="1"/>
</dbReference>